<dbReference type="AlphaFoldDB" id="A0A016UMY6"/>
<evidence type="ECO:0000313" key="1">
    <source>
        <dbReference type="EMBL" id="EYC16759.1"/>
    </source>
</evidence>
<proteinExistence type="predicted"/>
<comment type="caution">
    <text evidence="1">The sequence shown here is derived from an EMBL/GenBank/DDBJ whole genome shotgun (WGS) entry which is preliminary data.</text>
</comment>
<sequence>MLVVVTFTTSNEPISNIQPYHACVLYRCLSIRSAIVFKPEENRSILLYRRHRLPYPPSTRPVGLECLLFLIIHVNKCC</sequence>
<protein>
    <submittedName>
        <fullName evidence="1">Uncharacterized protein</fullName>
    </submittedName>
</protein>
<gene>
    <name evidence="1" type="primary">Acey_s0032.g2478</name>
    <name evidence="1" type="ORF">Y032_0032g2478</name>
</gene>
<dbReference type="EMBL" id="JARK01001368">
    <property type="protein sequence ID" value="EYC16759.1"/>
    <property type="molecule type" value="Genomic_DNA"/>
</dbReference>
<organism evidence="1 2">
    <name type="scientific">Ancylostoma ceylanicum</name>
    <dbReference type="NCBI Taxonomy" id="53326"/>
    <lineage>
        <taxon>Eukaryota</taxon>
        <taxon>Metazoa</taxon>
        <taxon>Ecdysozoa</taxon>
        <taxon>Nematoda</taxon>
        <taxon>Chromadorea</taxon>
        <taxon>Rhabditida</taxon>
        <taxon>Rhabditina</taxon>
        <taxon>Rhabditomorpha</taxon>
        <taxon>Strongyloidea</taxon>
        <taxon>Ancylostomatidae</taxon>
        <taxon>Ancylostomatinae</taxon>
        <taxon>Ancylostoma</taxon>
    </lineage>
</organism>
<keyword evidence="2" id="KW-1185">Reference proteome</keyword>
<dbReference type="Proteomes" id="UP000024635">
    <property type="component" value="Unassembled WGS sequence"/>
</dbReference>
<evidence type="ECO:0000313" key="2">
    <source>
        <dbReference type="Proteomes" id="UP000024635"/>
    </source>
</evidence>
<reference evidence="2" key="1">
    <citation type="journal article" date="2015" name="Nat. Genet.">
        <title>The genome and transcriptome of the zoonotic hookworm Ancylostoma ceylanicum identify infection-specific gene families.</title>
        <authorList>
            <person name="Schwarz E.M."/>
            <person name="Hu Y."/>
            <person name="Antoshechkin I."/>
            <person name="Miller M.M."/>
            <person name="Sternberg P.W."/>
            <person name="Aroian R.V."/>
        </authorList>
    </citation>
    <scope>NUCLEOTIDE SEQUENCE</scope>
    <source>
        <strain evidence="2">HY135</strain>
    </source>
</reference>
<name>A0A016UMY6_9BILA</name>
<accession>A0A016UMY6</accession>